<proteinExistence type="predicted"/>
<evidence type="ECO:0000313" key="1">
    <source>
        <dbReference type="EMBL" id="MBB4649904.1"/>
    </source>
</evidence>
<dbReference type="EMBL" id="JACHOT010000001">
    <property type="protein sequence ID" value="MBB4649904.1"/>
    <property type="molecule type" value="Genomic_DNA"/>
</dbReference>
<sequence length="28" mass="3060">MILTNMPFYGIDRESAHTVLLIGEGAPL</sequence>
<accession>A0ABR6L127</accession>
<protein>
    <submittedName>
        <fullName evidence="1">Uncharacterized protein</fullName>
    </submittedName>
</protein>
<evidence type="ECO:0000313" key="2">
    <source>
        <dbReference type="Proteomes" id="UP000539538"/>
    </source>
</evidence>
<dbReference type="Proteomes" id="UP000539538">
    <property type="component" value="Unassembled WGS sequence"/>
</dbReference>
<reference evidence="1 2" key="1">
    <citation type="submission" date="2020-08" db="EMBL/GenBank/DDBJ databases">
        <title>Genomic Encyclopedia of Type Strains, Phase IV (KMG-IV): sequencing the most valuable type-strain genomes for metagenomic binning, comparative biology and taxonomic classification.</title>
        <authorList>
            <person name="Goeker M."/>
        </authorList>
    </citation>
    <scope>NUCLEOTIDE SEQUENCE [LARGE SCALE GENOMIC DNA]</scope>
    <source>
        <strain evidence="1 2">DSM 7050</strain>
    </source>
</reference>
<name>A0ABR6L127_9HYPH</name>
<organism evidence="1 2">
    <name type="scientific">Aminobacter niigataensis</name>
    <dbReference type="NCBI Taxonomy" id="83265"/>
    <lineage>
        <taxon>Bacteria</taxon>
        <taxon>Pseudomonadati</taxon>
        <taxon>Pseudomonadota</taxon>
        <taxon>Alphaproteobacteria</taxon>
        <taxon>Hyphomicrobiales</taxon>
        <taxon>Phyllobacteriaceae</taxon>
        <taxon>Aminobacter</taxon>
    </lineage>
</organism>
<comment type="caution">
    <text evidence="1">The sequence shown here is derived from an EMBL/GenBank/DDBJ whole genome shotgun (WGS) entry which is preliminary data.</text>
</comment>
<keyword evidence="2" id="KW-1185">Reference proteome</keyword>
<gene>
    <name evidence="1" type="ORF">GGQ99_001626</name>
</gene>